<sequence>MPYRWSEDEAGMVRLRLWPYRSLPKRGFVAFIGATAAFLAVPLLAVLGSMILWALLPFLLATIWAMWFALARSYRSGEVLEEMTLSAERITLTHRPRGSEPLQWEAEPYWVQLQLHPLGGPVPSYLTLRGAGREVELGRFLSAEEREALATELRARLAALR</sequence>
<keyword evidence="1" id="KW-1133">Transmembrane helix</keyword>
<evidence type="ECO:0000256" key="1">
    <source>
        <dbReference type="SAM" id="Phobius"/>
    </source>
</evidence>
<dbReference type="RefSeq" id="WP_233675639.1">
    <property type="nucleotide sequence ID" value="NZ_JAJUOS010000002.1"/>
</dbReference>
<keyword evidence="1" id="KW-0472">Membrane</keyword>
<protein>
    <submittedName>
        <fullName evidence="2">DUF2244 domain-containing protein</fullName>
    </submittedName>
</protein>
<proteinExistence type="predicted"/>
<gene>
    <name evidence="2" type="ORF">LZA78_03940</name>
</gene>
<evidence type="ECO:0000313" key="2">
    <source>
        <dbReference type="EMBL" id="MCE5972626.1"/>
    </source>
</evidence>
<dbReference type="InterPro" id="IPR019253">
    <property type="entry name" value="DUF2244_TM"/>
</dbReference>
<organism evidence="2 3">
    <name type="scientific">Rhodobacter flavimaris</name>
    <dbReference type="NCBI Taxonomy" id="2907145"/>
    <lineage>
        <taxon>Bacteria</taxon>
        <taxon>Pseudomonadati</taxon>
        <taxon>Pseudomonadota</taxon>
        <taxon>Alphaproteobacteria</taxon>
        <taxon>Rhodobacterales</taxon>
        <taxon>Rhodobacter group</taxon>
        <taxon>Rhodobacter</taxon>
    </lineage>
</organism>
<feature type="transmembrane region" description="Helical" evidence="1">
    <location>
        <begin position="51"/>
        <end position="70"/>
    </location>
</feature>
<dbReference type="Pfam" id="PF10003">
    <property type="entry name" value="DUF2244"/>
    <property type="match status" value="1"/>
</dbReference>
<keyword evidence="1" id="KW-0812">Transmembrane</keyword>
<comment type="caution">
    <text evidence="2">The sequence shown here is derived from an EMBL/GenBank/DDBJ whole genome shotgun (WGS) entry which is preliminary data.</text>
</comment>
<keyword evidence="3" id="KW-1185">Reference proteome</keyword>
<reference evidence="2 3" key="1">
    <citation type="submission" date="2021-12" db="EMBL/GenBank/DDBJ databases">
        <title>Sinirhodobacter sp. WL0062 is a bacterium isolated from seawater.</title>
        <authorList>
            <person name="Wang L."/>
            <person name="He W."/>
            <person name="Zhang D.-F."/>
        </authorList>
    </citation>
    <scope>NUCLEOTIDE SEQUENCE [LARGE SCALE GENOMIC DNA]</scope>
    <source>
        <strain evidence="2 3">WL0062</strain>
    </source>
</reference>
<feature type="transmembrane region" description="Helical" evidence="1">
    <location>
        <begin position="27"/>
        <end position="45"/>
    </location>
</feature>
<accession>A0ABS8YW07</accession>
<name>A0ABS8YW07_9RHOB</name>
<dbReference type="Proteomes" id="UP001521181">
    <property type="component" value="Unassembled WGS sequence"/>
</dbReference>
<dbReference type="EMBL" id="JAJUOS010000002">
    <property type="protein sequence ID" value="MCE5972626.1"/>
    <property type="molecule type" value="Genomic_DNA"/>
</dbReference>
<evidence type="ECO:0000313" key="3">
    <source>
        <dbReference type="Proteomes" id="UP001521181"/>
    </source>
</evidence>